<evidence type="ECO:0000313" key="11">
    <source>
        <dbReference type="EnsemblPlants" id="KQK17089"/>
    </source>
</evidence>
<dbReference type="PROSITE" id="PS50053">
    <property type="entry name" value="UBIQUITIN_2"/>
    <property type="match status" value="1"/>
</dbReference>
<dbReference type="FunFam" id="3.10.20.90:FF:000469">
    <property type="entry name" value="Polyubiquitin-C"/>
    <property type="match status" value="1"/>
</dbReference>
<evidence type="ECO:0000256" key="8">
    <source>
        <dbReference type="ARBA" id="ARBA00023242"/>
    </source>
</evidence>
<dbReference type="FunFam" id="3.10.20.90:FF:000160">
    <property type="entry name" value="Polyubiquitin-C"/>
    <property type="match status" value="1"/>
</dbReference>
<protein>
    <recommendedName>
        <fullName evidence="9">Ubiquitin-like domain-containing protein</fullName>
    </recommendedName>
</protein>
<dbReference type="InterPro" id="IPR019956">
    <property type="entry name" value="Ubiquitin_dom"/>
</dbReference>
<keyword evidence="8" id="KW-0539">Nucleus</keyword>
<keyword evidence="5" id="KW-1017">Isopeptide bond</keyword>
<evidence type="ECO:0000256" key="3">
    <source>
        <dbReference type="ARBA" id="ARBA00008430"/>
    </source>
</evidence>
<dbReference type="OrthoDB" id="1886586at2759"/>
<sequence length="132" mass="14990">MQIFVKTLTGKTITIEFESSDTIDNVKAKIQDKEGIPQSWRMDAPWWYANLCEDVDRQDTIDNVKAKIQDKKGIPPDQQRLIFAGKQLEDGRTHADYNIQKEPTLAPGAPPPRWPVCSGRWFAIPLCLLALP</sequence>
<dbReference type="InterPro" id="IPR029071">
    <property type="entry name" value="Ubiquitin-like_domsf"/>
</dbReference>
<evidence type="ECO:0000313" key="10">
    <source>
        <dbReference type="EMBL" id="KQK17089.1"/>
    </source>
</evidence>
<keyword evidence="7" id="KW-0832">Ubl conjugation</keyword>
<reference evidence="11" key="3">
    <citation type="submission" date="2018-08" db="UniProtKB">
        <authorList>
            <consortium name="EnsemblPlants"/>
        </authorList>
    </citation>
    <scope>IDENTIFICATION</scope>
    <source>
        <strain evidence="11">cv. Bd21</strain>
    </source>
</reference>
<comment type="similarity">
    <text evidence="3">Belongs to the ubiquitin family.</text>
</comment>
<dbReference type="Gramene" id="KQK17089">
    <property type="protein sequence ID" value="KQK17089"/>
    <property type="gene ID" value="BRADI_1g32447v3"/>
</dbReference>
<dbReference type="InterPro" id="IPR050158">
    <property type="entry name" value="Ubiquitin_ubiquitin-like"/>
</dbReference>
<dbReference type="GO" id="GO:0005737">
    <property type="term" value="C:cytoplasm"/>
    <property type="evidence" value="ECO:0000318"/>
    <property type="project" value="GO_Central"/>
</dbReference>
<dbReference type="SUPFAM" id="SSF54236">
    <property type="entry name" value="Ubiquitin-like"/>
    <property type="match status" value="2"/>
</dbReference>
<dbReference type="InterPro" id="IPR000626">
    <property type="entry name" value="Ubiquitin-like_dom"/>
</dbReference>
<comment type="subcellular location">
    <subcellularLocation>
        <location evidence="2">Cytoplasm</location>
    </subcellularLocation>
    <subcellularLocation>
        <location evidence="1">Nucleus</location>
    </subcellularLocation>
</comment>
<evidence type="ECO:0000256" key="2">
    <source>
        <dbReference type="ARBA" id="ARBA00004496"/>
    </source>
</evidence>
<evidence type="ECO:0000256" key="6">
    <source>
        <dbReference type="ARBA" id="ARBA00022737"/>
    </source>
</evidence>
<evidence type="ECO:0000256" key="5">
    <source>
        <dbReference type="ARBA" id="ARBA00022499"/>
    </source>
</evidence>
<dbReference type="Pfam" id="PF00240">
    <property type="entry name" value="ubiquitin"/>
    <property type="match status" value="2"/>
</dbReference>
<keyword evidence="4" id="KW-0963">Cytoplasm</keyword>
<evidence type="ECO:0000256" key="4">
    <source>
        <dbReference type="ARBA" id="ARBA00022490"/>
    </source>
</evidence>
<dbReference type="GO" id="GO:0016567">
    <property type="term" value="P:protein ubiquitination"/>
    <property type="evidence" value="ECO:0000318"/>
    <property type="project" value="GO_Central"/>
</dbReference>
<dbReference type="GO" id="GO:0031625">
    <property type="term" value="F:ubiquitin protein ligase binding"/>
    <property type="evidence" value="ECO:0000318"/>
    <property type="project" value="GO_Central"/>
</dbReference>
<dbReference type="PROSITE" id="PS00299">
    <property type="entry name" value="UBIQUITIN_1"/>
    <property type="match status" value="1"/>
</dbReference>
<proteinExistence type="inferred from homology"/>
<dbReference type="AlphaFoldDB" id="A0A0Q3L1C9"/>
<keyword evidence="6" id="KW-0677">Repeat</keyword>
<reference evidence="10 11" key="1">
    <citation type="journal article" date="2010" name="Nature">
        <title>Genome sequencing and analysis of the model grass Brachypodium distachyon.</title>
        <authorList>
            <consortium name="International Brachypodium Initiative"/>
        </authorList>
    </citation>
    <scope>NUCLEOTIDE SEQUENCE [LARGE SCALE GENOMIC DNA]</scope>
    <source>
        <strain evidence="10 11">Bd21</strain>
    </source>
</reference>
<keyword evidence="12" id="KW-1185">Reference proteome</keyword>
<evidence type="ECO:0000256" key="1">
    <source>
        <dbReference type="ARBA" id="ARBA00004123"/>
    </source>
</evidence>
<evidence type="ECO:0000313" key="12">
    <source>
        <dbReference type="Proteomes" id="UP000008810"/>
    </source>
</evidence>
<name>A0A0Q3L1C9_BRADI</name>
<dbReference type="STRING" id="15368.A0A0Q3L1C9"/>
<feature type="domain" description="Ubiquitin-like" evidence="9">
    <location>
        <begin position="1"/>
        <end position="105"/>
    </location>
</feature>
<dbReference type="EMBL" id="CM000880">
    <property type="protein sequence ID" value="KQK17089.1"/>
    <property type="molecule type" value="Genomic_DNA"/>
</dbReference>
<dbReference type="EnsemblPlants" id="KQK17089">
    <property type="protein sequence ID" value="KQK17089"/>
    <property type="gene ID" value="BRADI_1g32447v3"/>
</dbReference>
<dbReference type="GO" id="GO:0003729">
    <property type="term" value="F:mRNA binding"/>
    <property type="evidence" value="ECO:0007669"/>
    <property type="project" value="UniProtKB-ARBA"/>
</dbReference>
<gene>
    <name evidence="10" type="ORF">BRADI_1g32447v3</name>
</gene>
<dbReference type="Proteomes" id="UP000008810">
    <property type="component" value="Chromosome 1"/>
</dbReference>
<dbReference type="PANTHER" id="PTHR10666">
    <property type="entry name" value="UBIQUITIN"/>
    <property type="match status" value="1"/>
</dbReference>
<organism evidence="10">
    <name type="scientific">Brachypodium distachyon</name>
    <name type="common">Purple false brome</name>
    <name type="synonym">Trachynia distachya</name>
    <dbReference type="NCBI Taxonomy" id="15368"/>
    <lineage>
        <taxon>Eukaryota</taxon>
        <taxon>Viridiplantae</taxon>
        <taxon>Streptophyta</taxon>
        <taxon>Embryophyta</taxon>
        <taxon>Tracheophyta</taxon>
        <taxon>Spermatophyta</taxon>
        <taxon>Magnoliopsida</taxon>
        <taxon>Liliopsida</taxon>
        <taxon>Poales</taxon>
        <taxon>Poaceae</taxon>
        <taxon>BOP clade</taxon>
        <taxon>Pooideae</taxon>
        <taxon>Stipodae</taxon>
        <taxon>Brachypodieae</taxon>
        <taxon>Brachypodium</taxon>
    </lineage>
</organism>
<evidence type="ECO:0000259" key="9">
    <source>
        <dbReference type="PROSITE" id="PS50053"/>
    </source>
</evidence>
<dbReference type="PRINTS" id="PR00348">
    <property type="entry name" value="UBIQUITIN"/>
</dbReference>
<dbReference type="GO" id="GO:0019941">
    <property type="term" value="P:modification-dependent protein catabolic process"/>
    <property type="evidence" value="ECO:0000318"/>
    <property type="project" value="GO_Central"/>
</dbReference>
<dbReference type="SMART" id="SM00213">
    <property type="entry name" value="UBQ"/>
    <property type="match status" value="1"/>
</dbReference>
<dbReference type="GO" id="GO:0005634">
    <property type="term" value="C:nucleus"/>
    <property type="evidence" value="ECO:0000318"/>
    <property type="project" value="GO_Central"/>
</dbReference>
<evidence type="ECO:0000256" key="7">
    <source>
        <dbReference type="ARBA" id="ARBA00022843"/>
    </source>
</evidence>
<reference evidence="10" key="2">
    <citation type="submission" date="2017-06" db="EMBL/GenBank/DDBJ databases">
        <title>WGS assembly of Brachypodium distachyon.</title>
        <authorList>
            <consortium name="The International Brachypodium Initiative"/>
            <person name="Lucas S."/>
            <person name="Harmon-Smith M."/>
            <person name="Lail K."/>
            <person name="Tice H."/>
            <person name="Grimwood J."/>
            <person name="Bruce D."/>
            <person name="Barry K."/>
            <person name="Shu S."/>
            <person name="Lindquist E."/>
            <person name="Wang M."/>
            <person name="Pitluck S."/>
            <person name="Vogel J.P."/>
            <person name="Garvin D.F."/>
            <person name="Mockler T.C."/>
            <person name="Schmutz J."/>
            <person name="Rokhsar D."/>
            <person name="Bevan M.W."/>
        </authorList>
    </citation>
    <scope>NUCLEOTIDE SEQUENCE</scope>
    <source>
        <strain evidence="10">Bd21</strain>
    </source>
</reference>
<dbReference type="InParanoid" id="A0A0Q3L1C9"/>
<accession>A0A0Q3L1C9</accession>
<dbReference type="GO" id="GO:0031386">
    <property type="term" value="F:protein tag activity"/>
    <property type="evidence" value="ECO:0000318"/>
    <property type="project" value="GO_Central"/>
</dbReference>
<dbReference type="InterPro" id="IPR019954">
    <property type="entry name" value="Ubiquitin_CS"/>
</dbReference>
<dbReference type="Gene3D" id="3.10.20.90">
    <property type="entry name" value="Phosphatidylinositol 3-kinase Catalytic Subunit, Chain A, domain 1"/>
    <property type="match status" value="2"/>
</dbReference>